<name>A0AAV4JXN8_9GAST</name>
<dbReference type="AlphaFoldDB" id="A0AAV4JXN8"/>
<evidence type="ECO:0008006" key="4">
    <source>
        <dbReference type="Google" id="ProtNLM"/>
    </source>
</evidence>
<dbReference type="Proteomes" id="UP000762676">
    <property type="component" value="Unassembled WGS sequence"/>
</dbReference>
<keyword evidence="1" id="KW-1133">Transmembrane helix</keyword>
<sequence>MKQLFIDLLLILGYFQSFFEGYPNRRYLLSSMEIDKGRSSHFLYRVEFVIFIRVVVVVVGKLAVAAETEAVVLLMVIVAVLVVEVAVAVFLEVAAEVEVVVVIVDVVIVMVVEIIEAAVVLGVVV</sequence>
<feature type="transmembrane region" description="Helical" evidence="1">
    <location>
        <begin position="43"/>
        <end position="64"/>
    </location>
</feature>
<keyword evidence="1" id="KW-0812">Transmembrane</keyword>
<feature type="transmembrane region" description="Helical" evidence="1">
    <location>
        <begin position="71"/>
        <end position="93"/>
    </location>
</feature>
<protein>
    <recommendedName>
        <fullName evidence="4">Transmembrane protein</fullName>
    </recommendedName>
</protein>
<comment type="caution">
    <text evidence="2">The sequence shown here is derived from an EMBL/GenBank/DDBJ whole genome shotgun (WGS) entry which is preliminary data.</text>
</comment>
<evidence type="ECO:0000313" key="2">
    <source>
        <dbReference type="EMBL" id="GFS26272.1"/>
    </source>
</evidence>
<evidence type="ECO:0000313" key="3">
    <source>
        <dbReference type="Proteomes" id="UP000762676"/>
    </source>
</evidence>
<proteinExistence type="predicted"/>
<organism evidence="2 3">
    <name type="scientific">Elysia marginata</name>
    <dbReference type="NCBI Taxonomy" id="1093978"/>
    <lineage>
        <taxon>Eukaryota</taxon>
        <taxon>Metazoa</taxon>
        <taxon>Spiralia</taxon>
        <taxon>Lophotrochozoa</taxon>
        <taxon>Mollusca</taxon>
        <taxon>Gastropoda</taxon>
        <taxon>Heterobranchia</taxon>
        <taxon>Euthyneura</taxon>
        <taxon>Panpulmonata</taxon>
        <taxon>Sacoglossa</taxon>
        <taxon>Placobranchoidea</taxon>
        <taxon>Plakobranchidae</taxon>
        <taxon>Elysia</taxon>
    </lineage>
</organism>
<gene>
    <name evidence="2" type="ORF">ElyMa_001712400</name>
</gene>
<accession>A0AAV4JXN8</accession>
<feature type="transmembrane region" description="Helical" evidence="1">
    <location>
        <begin position="99"/>
        <end position="124"/>
    </location>
</feature>
<reference evidence="2 3" key="1">
    <citation type="journal article" date="2021" name="Elife">
        <title>Chloroplast acquisition without the gene transfer in kleptoplastic sea slugs, Plakobranchus ocellatus.</title>
        <authorList>
            <person name="Maeda T."/>
            <person name="Takahashi S."/>
            <person name="Yoshida T."/>
            <person name="Shimamura S."/>
            <person name="Takaki Y."/>
            <person name="Nagai Y."/>
            <person name="Toyoda A."/>
            <person name="Suzuki Y."/>
            <person name="Arimoto A."/>
            <person name="Ishii H."/>
            <person name="Satoh N."/>
            <person name="Nishiyama T."/>
            <person name="Hasebe M."/>
            <person name="Maruyama T."/>
            <person name="Minagawa J."/>
            <person name="Obokata J."/>
            <person name="Shigenobu S."/>
        </authorList>
    </citation>
    <scope>NUCLEOTIDE SEQUENCE [LARGE SCALE GENOMIC DNA]</scope>
</reference>
<keyword evidence="1" id="KW-0472">Membrane</keyword>
<keyword evidence="3" id="KW-1185">Reference proteome</keyword>
<evidence type="ECO:0000256" key="1">
    <source>
        <dbReference type="SAM" id="Phobius"/>
    </source>
</evidence>
<dbReference type="EMBL" id="BMAT01003466">
    <property type="protein sequence ID" value="GFS26272.1"/>
    <property type="molecule type" value="Genomic_DNA"/>
</dbReference>